<sequence>MNLIHPDGGYPGGPQDPGEQVIRIDKKSFQLKDWHLTDEQVELVNAFGLGTLSIIRSGRIDHALVSTNVKRWRSGTNTFHYNIQIGNLTVLKHSWLKDNFRELSPDPTLVEVVRYTRAYLLFLISITIFADASRYLQFFEDIEEAGKYVWGAAALAFLYRSLGKACTFKRRHFSGSTTLMQADEVISYDRKQVFETAMCITMLIFDDIIESYMPDQVRWQFGAKQGIPINPLSVGKKSSRQGRQQDWQTVNADKIQRWLTRHNRMMANIEVDTANGLPSKGYKAWHNLVSHPIIHNVANPLKDILQPHNQEEDVVSAVQSTAVMLVEALTLRQKWNAKVSNRVNNAFETLTKFVPVDMDNIEAMMENLQCEINGEGVPEERGHDVVSESSRAAEDLAPSTQLAVEEPKRYNI</sequence>
<name>U5CWL9_AMBTC</name>
<feature type="domain" description="Aminotransferase-like plant mobile" evidence="1">
    <location>
        <begin position="191"/>
        <end position="286"/>
    </location>
</feature>
<dbReference type="PANTHER" id="PTHR46033">
    <property type="entry name" value="PROTEIN MAIN-LIKE 2"/>
    <property type="match status" value="1"/>
</dbReference>
<dbReference type="eggNOG" id="ENOG502QW7G">
    <property type="taxonomic scope" value="Eukaryota"/>
</dbReference>
<dbReference type="Gramene" id="ERN14529">
    <property type="protein sequence ID" value="ERN14529"/>
    <property type="gene ID" value="AMTR_s00038p00069390"/>
</dbReference>
<dbReference type="Pfam" id="PF10536">
    <property type="entry name" value="PMD"/>
    <property type="match status" value="2"/>
</dbReference>
<accession>U5CWL9</accession>
<organism evidence="2 3">
    <name type="scientific">Amborella trichopoda</name>
    <dbReference type="NCBI Taxonomy" id="13333"/>
    <lineage>
        <taxon>Eukaryota</taxon>
        <taxon>Viridiplantae</taxon>
        <taxon>Streptophyta</taxon>
        <taxon>Embryophyta</taxon>
        <taxon>Tracheophyta</taxon>
        <taxon>Spermatophyta</taxon>
        <taxon>Magnoliopsida</taxon>
        <taxon>Amborellales</taxon>
        <taxon>Amborellaceae</taxon>
        <taxon>Amborella</taxon>
    </lineage>
</organism>
<feature type="domain" description="Aminotransferase-like plant mobile" evidence="1">
    <location>
        <begin position="89"/>
        <end position="181"/>
    </location>
</feature>
<gene>
    <name evidence="2" type="ORF">AMTR_s00038p00069390</name>
</gene>
<dbReference type="AlphaFoldDB" id="U5CWL9"/>
<dbReference type="Proteomes" id="UP000017836">
    <property type="component" value="Unassembled WGS sequence"/>
</dbReference>
<reference evidence="3" key="1">
    <citation type="journal article" date="2013" name="Science">
        <title>The Amborella genome and the evolution of flowering plants.</title>
        <authorList>
            <consortium name="Amborella Genome Project"/>
        </authorList>
    </citation>
    <scope>NUCLEOTIDE SEQUENCE [LARGE SCALE GENOMIC DNA]</scope>
</reference>
<dbReference type="HOGENOM" id="CLU_058703_0_0_1"/>
<dbReference type="InterPro" id="IPR019557">
    <property type="entry name" value="AminoTfrase-like_pln_mobile"/>
</dbReference>
<evidence type="ECO:0000313" key="3">
    <source>
        <dbReference type="Proteomes" id="UP000017836"/>
    </source>
</evidence>
<dbReference type="EMBL" id="KI392532">
    <property type="protein sequence ID" value="ERN14529.1"/>
    <property type="molecule type" value="Genomic_DNA"/>
</dbReference>
<protein>
    <recommendedName>
        <fullName evidence="1">Aminotransferase-like plant mobile domain-containing protein</fullName>
    </recommendedName>
</protein>
<evidence type="ECO:0000313" key="2">
    <source>
        <dbReference type="EMBL" id="ERN14529.1"/>
    </source>
</evidence>
<dbReference type="PANTHER" id="PTHR46033:SF1">
    <property type="entry name" value="PROTEIN MAIN-LIKE 2"/>
    <property type="match status" value="1"/>
</dbReference>
<proteinExistence type="predicted"/>
<dbReference type="InterPro" id="IPR044824">
    <property type="entry name" value="MAIN-like"/>
</dbReference>
<dbReference type="GO" id="GO:0010073">
    <property type="term" value="P:meristem maintenance"/>
    <property type="evidence" value="ECO:0007669"/>
    <property type="project" value="InterPro"/>
</dbReference>
<evidence type="ECO:0000259" key="1">
    <source>
        <dbReference type="Pfam" id="PF10536"/>
    </source>
</evidence>
<keyword evidence="3" id="KW-1185">Reference proteome</keyword>